<protein>
    <recommendedName>
        <fullName evidence="3">Roadblock/LC7 domain-containing protein</fullName>
    </recommendedName>
</protein>
<proteinExistence type="predicted"/>
<dbReference type="EMBL" id="STFG01000008">
    <property type="protein sequence ID" value="THU01483.1"/>
    <property type="molecule type" value="Genomic_DNA"/>
</dbReference>
<comment type="caution">
    <text evidence="1">The sequence shown here is derived from an EMBL/GenBank/DDBJ whole genome shotgun (WGS) entry which is preliminary data.</text>
</comment>
<sequence length="130" mass="14611">MNTSSAWRNQFQTLKGIVDQMPVDFPALEGCAVVDVSTGVVVHGVGRLVQEGALAEASTDYWRHYQRHGSFFEELGPLRYCVLIHQEIRITMFPCSQEMILIFFTQEGQAVDWKDALGRAAHIRELAASL</sequence>
<evidence type="ECO:0008006" key="3">
    <source>
        <dbReference type="Google" id="ProtNLM"/>
    </source>
</evidence>
<reference evidence="1 2" key="1">
    <citation type="journal article" date="2015" name="Antonie Van Leeuwenhoek">
        <title>Lampropedia puyangensis sp. nov., isolated from symptomatic bark of Populus ? euramericana canker and emended description of Lampropedia hyalina (Ehrenberg 1832) Lee et al. 2004.</title>
        <authorList>
            <person name="Li Y."/>
            <person name="Wang T."/>
            <person name="Piao C.G."/>
            <person name="Wang L.F."/>
            <person name="Tian G.Z."/>
            <person name="Zhu T.H."/>
            <person name="Guo M.W."/>
        </authorList>
    </citation>
    <scope>NUCLEOTIDE SEQUENCE [LARGE SCALE GENOMIC DNA]</scope>
    <source>
        <strain evidence="1 2">2-bin</strain>
    </source>
</reference>
<dbReference type="Proteomes" id="UP000308917">
    <property type="component" value="Unassembled WGS sequence"/>
</dbReference>
<name>A0A4S8F2F5_9BURK</name>
<evidence type="ECO:0000313" key="1">
    <source>
        <dbReference type="EMBL" id="THU01483.1"/>
    </source>
</evidence>
<dbReference type="RefSeq" id="WP_136573418.1">
    <property type="nucleotide sequence ID" value="NZ_STFG01000008.1"/>
</dbReference>
<dbReference type="AlphaFoldDB" id="A0A4S8F2F5"/>
<keyword evidence="2" id="KW-1185">Reference proteome</keyword>
<gene>
    <name evidence="1" type="ORF">E9531_08940</name>
</gene>
<evidence type="ECO:0000313" key="2">
    <source>
        <dbReference type="Proteomes" id="UP000308917"/>
    </source>
</evidence>
<accession>A0A4S8F2F5</accession>
<organism evidence="1 2">
    <name type="scientific">Lampropedia puyangensis</name>
    <dbReference type="NCBI Taxonomy" id="1330072"/>
    <lineage>
        <taxon>Bacteria</taxon>
        <taxon>Pseudomonadati</taxon>
        <taxon>Pseudomonadota</taxon>
        <taxon>Betaproteobacteria</taxon>
        <taxon>Burkholderiales</taxon>
        <taxon>Comamonadaceae</taxon>
        <taxon>Lampropedia</taxon>
    </lineage>
</organism>
<dbReference type="OrthoDB" id="8909501at2"/>